<reference evidence="4" key="1">
    <citation type="journal article" date="2023" name="Commun. Biol.">
        <title>Genome analysis of Parmales, the sister group of diatoms, reveals the evolutionary specialization of diatoms from phago-mixotrophs to photoautotrophs.</title>
        <authorList>
            <person name="Ban H."/>
            <person name="Sato S."/>
            <person name="Yoshikawa S."/>
            <person name="Yamada K."/>
            <person name="Nakamura Y."/>
            <person name="Ichinomiya M."/>
            <person name="Sato N."/>
            <person name="Blanc-Mathieu R."/>
            <person name="Endo H."/>
            <person name="Kuwata A."/>
            <person name="Ogata H."/>
        </authorList>
    </citation>
    <scope>NUCLEOTIDE SEQUENCE [LARGE SCALE GENOMIC DNA]</scope>
    <source>
        <strain evidence="4">NIES 3700</strain>
    </source>
</reference>
<dbReference type="GO" id="GO:0003824">
    <property type="term" value="F:catalytic activity"/>
    <property type="evidence" value="ECO:0007669"/>
    <property type="project" value="InterPro"/>
</dbReference>
<sequence length="315" mass="35150">MMNLLLLLPLLAGLAHAKSNDNYERRGVLTYNILDGGWSDEGQGPRLVLANGTASGPFANYILSNVSPYNNVVAFQELLNWSEDDMKSVTEAFGYSEHYLCQNCDGYHVGFMSRSKIEVLKDISTGGHGAIAARIDGIVYVTFHLTPFTDTEENQERLAQVDSVVKEIISKYSDEPLLLMGDTNNPSPLDLIRYDDTTVCENDSNYCMNGKINYAPIQYLLDAGLNDLCWYEYNVDLNSNFKLSYNQCSNSNPTSIWAHDIGSSSEAKIDYIFGNEKFIEAFGVVHSRVQISQATDQASDHYPVELTFTPIPDKN</sequence>
<gene>
    <name evidence="3" type="ORF">TrLO_g13106</name>
</gene>
<organism evidence="3 4">
    <name type="scientific">Triparma laevis f. longispina</name>
    <dbReference type="NCBI Taxonomy" id="1714387"/>
    <lineage>
        <taxon>Eukaryota</taxon>
        <taxon>Sar</taxon>
        <taxon>Stramenopiles</taxon>
        <taxon>Ochrophyta</taxon>
        <taxon>Bolidophyceae</taxon>
        <taxon>Parmales</taxon>
        <taxon>Triparmaceae</taxon>
        <taxon>Triparma</taxon>
    </lineage>
</organism>
<dbReference type="Gene3D" id="3.60.10.10">
    <property type="entry name" value="Endonuclease/exonuclease/phosphatase"/>
    <property type="match status" value="1"/>
</dbReference>
<dbReference type="AlphaFoldDB" id="A0A9W7FSG5"/>
<feature type="signal peptide" evidence="1">
    <location>
        <begin position="1"/>
        <end position="17"/>
    </location>
</feature>
<keyword evidence="1" id="KW-0732">Signal</keyword>
<name>A0A9W7FSG5_9STRA</name>
<dbReference type="InterPro" id="IPR036691">
    <property type="entry name" value="Endo/exonu/phosph_ase_sf"/>
</dbReference>
<evidence type="ECO:0000259" key="2">
    <source>
        <dbReference type="Pfam" id="PF03372"/>
    </source>
</evidence>
<dbReference type="InterPro" id="IPR005135">
    <property type="entry name" value="Endo/exonuclease/phosphatase"/>
</dbReference>
<dbReference type="OrthoDB" id="200455at2759"/>
<proteinExistence type="predicted"/>
<evidence type="ECO:0000313" key="3">
    <source>
        <dbReference type="EMBL" id="GMI17517.1"/>
    </source>
</evidence>
<dbReference type="Pfam" id="PF03372">
    <property type="entry name" value="Exo_endo_phos"/>
    <property type="match status" value="1"/>
</dbReference>
<evidence type="ECO:0000313" key="4">
    <source>
        <dbReference type="Proteomes" id="UP001165122"/>
    </source>
</evidence>
<dbReference type="SUPFAM" id="SSF56219">
    <property type="entry name" value="DNase I-like"/>
    <property type="match status" value="1"/>
</dbReference>
<dbReference type="Proteomes" id="UP001165122">
    <property type="component" value="Unassembled WGS sequence"/>
</dbReference>
<evidence type="ECO:0000256" key="1">
    <source>
        <dbReference type="SAM" id="SignalP"/>
    </source>
</evidence>
<dbReference type="EMBL" id="BRXW01000294">
    <property type="protein sequence ID" value="GMI17517.1"/>
    <property type="molecule type" value="Genomic_DNA"/>
</dbReference>
<feature type="chain" id="PRO_5040907879" description="Endonuclease/exonuclease/phosphatase domain-containing protein" evidence="1">
    <location>
        <begin position="18"/>
        <end position="315"/>
    </location>
</feature>
<accession>A0A9W7FSG5</accession>
<keyword evidence="4" id="KW-1185">Reference proteome</keyword>
<protein>
    <recommendedName>
        <fullName evidence="2">Endonuclease/exonuclease/phosphatase domain-containing protein</fullName>
    </recommendedName>
</protein>
<comment type="caution">
    <text evidence="3">The sequence shown here is derived from an EMBL/GenBank/DDBJ whole genome shotgun (WGS) entry which is preliminary data.</text>
</comment>
<feature type="domain" description="Endonuclease/exonuclease/phosphatase" evidence="2">
    <location>
        <begin position="31"/>
        <end position="301"/>
    </location>
</feature>